<dbReference type="PANTHER" id="PTHR12526">
    <property type="entry name" value="GLYCOSYLTRANSFERASE"/>
    <property type="match status" value="1"/>
</dbReference>
<dbReference type="InterPro" id="IPR028098">
    <property type="entry name" value="Glyco_trans_4-like_N"/>
</dbReference>
<evidence type="ECO:0008006" key="5">
    <source>
        <dbReference type="Google" id="ProtNLM"/>
    </source>
</evidence>
<accession>A0A1F5S705</accession>
<dbReference type="Pfam" id="PF00534">
    <property type="entry name" value="Glycos_transf_1"/>
    <property type="match status" value="1"/>
</dbReference>
<organism evidence="3 4">
    <name type="scientific">Candidatus Falkowbacteria bacterium RIFCSPHIGHO2_02_FULL_42_9</name>
    <dbReference type="NCBI Taxonomy" id="1797986"/>
    <lineage>
        <taxon>Bacteria</taxon>
        <taxon>Candidatus Falkowiibacteriota</taxon>
    </lineage>
</organism>
<name>A0A1F5S705_9BACT</name>
<dbReference type="EMBL" id="MFFT01000049">
    <property type="protein sequence ID" value="OGF22457.1"/>
    <property type="molecule type" value="Genomic_DNA"/>
</dbReference>
<evidence type="ECO:0000313" key="3">
    <source>
        <dbReference type="EMBL" id="OGF22457.1"/>
    </source>
</evidence>
<reference evidence="3 4" key="1">
    <citation type="journal article" date="2016" name="Nat. Commun.">
        <title>Thousands of microbial genomes shed light on interconnected biogeochemical processes in an aquifer system.</title>
        <authorList>
            <person name="Anantharaman K."/>
            <person name="Brown C.T."/>
            <person name="Hug L.A."/>
            <person name="Sharon I."/>
            <person name="Castelle C.J."/>
            <person name="Probst A.J."/>
            <person name="Thomas B.C."/>
            <person name="Singh A."/>
            <person name="Wilkins M.J."/>
            <person name="Karaoz U."/>
            <person name="Brodie E.L."/>
            <person name="Williams K.H."/>
            <person name="Hubbard S.S."/>
            <person name="Banfield J.F."/>
        </authorList>
    </citation>
    <scope>NUCLEOTIDE SEQUENCE [LARGE SCALE GENOMIC DNA]</scope>
</reference>
<dbReference type="Gene3D" id="3.40.50.2000">
    <property type="entry name" value="Glycogen Phosphorylase B"/>
    <property type="match status" value="2"/>
</dbReference>
<feature type="domain" description="Glycosyltransferase subfamily 4-like N-terminal" evidence="2">
    <location>
        <begin position="16"/>
        <end position="223"/>
    </location>
</feature>
<proteinExistence type="predicted"/>
<evidence type="ECO:0000259" key="1">
    <source>
        <dbReference type="Pfam" id="PF00534"/>
    </source>
</evidence>
<dbReference type="GO" id="GO:0016757">
    <property type="term" value="F:glycosyltransferase activity"/>
    <property type="evidence" value="ECO:0007669"/>
    <property type="project" value="InterPro"/>
</dbReference>
<sequence length="407" mass="46022">MKICLINNLYEPYARGGAEKITKIIANGLVKAGHEVFIITTSPYFKQLKITFAKDWRGQANCPPSLALRRTSELRIYYLNSLYHNLNKYPKVLRLVWHIWNMFNFINYFRIKKILKKAKCVAVVTNNLMGLGFLTPLAIRRLKIKHIHLVHDLQLIHPAGLLLFGQENMINGQWARNYAGLCSRLFASPKAVIFPSRWLRDRHLDKIFFIKSKRIVLPNPVAPALAVAALKDNEIFKFLYLGQIEKHKGLNLLIQAYKRIREKFPRTELIIAGVGSGLEQVKIEAGRDNSIKFLGRQDEAQVNKLLSVCQSLVVPTLCYENCPTVILEAFSAGLPVLAADLGGISELLGENTAGLLFRPGNVADLADKMSWAIECPSDLTELARVGKEKVKQYSVENYIKELEGLIN</sequence>
<evidence type="ECO:0000313" key="4">
    <source>
        <dbReference type="Proteomes" id="UP000176877"/>
    </source>
</evidence>
<gene>
    <name evidence="3" type="ORF">A3D45_00925</name>
</gene>
<feature type="domain" description="Glycosyl transferase family 1" evidence="1">
    <location>
        <begin position="232"/>
        <end position="385"/>
    </location>
</feature>
<dbReference type="SUPFAM" id="SSF53756">
    <property type="entry name" value="UDP-Glycosyltransferase/glycogen phosphorylase"/>
    <property type="match status" value="1"/>
</dbReference>
<dbReference type="Pfam" id="PF13439">
    <property type="entry name" value="Glyco_transf_4"/>
    <property type="match status" value="1"/>
</dbReference>
<protein>
    <recommendedName>
        <fullName evidence="5">Glycosyltransferase subfamily 4-like N-terminal domain-containing protein</fullName>
    </recommendedName>
</protein>
<dbReference type="InterPro" id="IPR001296">
    <property type="entry name" value="Glyco_trans_1"/>
</dbReference>
<comment type="caution">
    <text evidence="3">The sequence shown here is derived from an EMBL/GenBank/DDBJ whole genome shotgun (WGS) entry which is preliminary data.</text>
</comment>
<evidence type="ECO:0000259" key="2">
    <source>
        <dbReference type="Pfam" id="PF13439"/>
    </source>
</evidence>
<dbReference type="Proteomes" id="UP000176877">
    <property type="component" value="Unassembled WGS sequence"/>
</dbReference>
<dbReference type="AlphaFoldDB" id="A0A1F5S705"/>